<dbReference type="InterPro" id="IPR000418">
    <property type="entry name" value="Ets_dom"/>
</dbReference>
<dbReference type="PROSITE" id="PS00346">
    <property type="entry name" value="ETS_DOMAIN_2"/>
    <property type="match status" value="1"/>
</dbReference>
<dbReference type="SUPFAM" id="SSF46785">
    <property type="entry name" value="Winged helix' DNA-binding domain"/>
    <property type="match status" value="1"/>
</dbReference>
<comment type="caution">
    <text evidence="5">The sequence shown here is derived from an EMBL/GenBank/DDBJ whole genome shotgun (WGS) entry which is preliminary data.</text>
</comment>
<dbReference type="Pfam" id="PF00178">
    <property type="entry name" value="Ets"/>
    <property type="match status" value="1"/>
</dbReference>
<sequence>MNSHSANRWIRQFQSSLPVFGIMEKTSTTLWKFLLELLLSNQYSSIITWTNAEGAFKMVNAEKVARLWGLRKNNTNMDYDKLSRALRYYYGQNIIEKVLGQKYAYSFVSFQKIEELDRNIAYQLRSSGLMQQQQAQASAEVSSYLWQQAAAVAMFYREPLFPLPPPAALDLWRWQSLQASAAFEKPINFRDLERNHDHWHLLRHLRRRRGAFGPS</sequence>
<accession>A0A8S1C2L3</accession>
<proteinExistence type="inferred from homology"/>
<evidence type="ECO:0000256" key="2">
    <source>
        <dbReference type="ARBA" id="ARBA00023125"/>
    </source>
</evidence>
<name>A0A8S1C2L3_9INSE</name>
<dbReference type="InterPro" id="IPR036388">
    <property type="entry name" value="WH-like_DNA-bd_sf"/>
</dbReference>
<dbReference type="PANTHER" id="PTHR11849">
    <property type="entry name" value="ETS"/>
    <property type="match status" value="1"/>
</dbReference>
<dbReference type="GO" id="GO:0005634">
    <property type="term" value="C:nucleus"/>
    <property type="evidence" value="ECO:0007669"/>
    <property type="project" value="UniProtKB-SubCell"/>
</dbReference>
<dbReference type="GO" id="GO:0030154">
    <property type="term" value="P:cell differentiation"/>
    <property type="evidence" value="ECO:0007669"/>
    <property type="project" value="TreeGrafter"/>
</dbReference>
<dbReference type="Gene3D" id="1.10.10.10">
    <property type="entry name" value="Winged helix-like DNA-binding domain superfamily/Winged helix DNA-binding domain"/>
    <property type="match status" value="1"/>
</dbReference>
<organism evidence="5 6">
    <name type="scientific">Cloeon dipterum</name>
    <dbReference type="NCBI Taxonomy" id="197152"/>
    <lineage>
        <taxon>Eukaryota</taxon>
        <taxon>Metazoa</taxon>
        <taxon>Ecdysozoa</taxon>
        <taxon>Arthropoda</taxon>
        <taxon>Hexapoda</taxon>
        <taxon>Insecta</taxon>
        <taxon>Pterygota</taxon>
        <taxon>Palaeoptera</taxon>
        <taxon>Ephemeroptera</taxon>
        <taxon>Pisciforma</taxon>
        <taxon>Baetidae</taxon>
        <taxon>Cloeon</taxon>
    </lineage>
</organism>
<dbReference type="InterPro" id="IPR046328">
    <property type="entry name" value="ETS_fam"/>
</dbReference>
<evidence type="ECO:0000313" key="6">
    <source>
        <dbReference type="Proteomes" id="UP000494165"/>
    </source>
</evidence>
<evidence type="ECO:0000256" key="1">
    <source>
        <dbReference type="ARBA" id="ARBA00005562"/>
    </source>
</evidence>
<keyword evidence="2 3" id="KW-0238">DNA-binding</keyword>
<dbReference type="PROSITE" id="PS50061">
    <property type="entry name" value="ETS_DOMAIN_3"/>
    <property type="match status" value="1"/>
</dbReference>
<comment type="subcellular location">
    <subcellularLocation>
        <location evidence="3">Nucleus</location>
    </subcellularLocation>
</comment>
<gene>
    <name evidence="5" type="ORF">CLODIP_2_CD02269</name>
</gene>
<keyword evidence="3" id="KW-0539">Nucleus</keyword>
<dbReference type="OrthoDB" id="10067219at2759"/>
<dbReference type="GO" id="GO:0043565">
    <property type="term" value="F:sequence-specific DNA binding"/>
    <property type="evidence" value="ECO:0007669"/>
    <property type="project" value="InterPro"/>
</dbReference>
<dbReference type="PRINTS" id="PR00454">
    <property type="entry name" value="ETSDOMAIN"/>
</dbReference>
<feature type="domain" description="ETS" evidence="4">
    <location>
        <begin position="28"/>
        <end position="108"/>
    </location>
</feature>
<dbReference type="SMART" id="SM00413">
    <property type="entry name" value="ETS"/>
    <property type="match status" value="1"/>
</dbReference>
<evidence type="ECO:0000256" key="3">
    <source>
        <dbReference type="RuleBase" id="RU004019"/>
    </source>
</evidence>
<keyword evidence="6" id="KW-1185">Reference proteome</keyword>
<dbReference type="PANTHER" id="PTHR11849:SF133">
    <property type="entry name" value="ETS DOMAIN-CONTAINING PROTEIN"/>
    <property type="match status" value="1"/>
</dbReference>
<dbReference type="Proteomes" id="UP000494165">
    <property type="component" value="Unassembled WGS sequence"/>
</dbReference>
<dbReference type="InterPro" id="IPR036390">
    <property type="entry name" value="WH_DNA-bd_sf"/>
</dbReference>
<dbReference type="AlphaFoldDB" id="A0A8S1C2L3"/>
<dbReference type="EMBL" id="CADEPI010000012">
    <property type="protein sequence ID" value="CAB3363312.1"/>
    <property type="molecule type" value="Genomic_DNA"/>
</dbReference>
<evidence type="ECO:0000259" key="4">
    <source>
        <dbReference type="PROSITE" id="PS50061"/>
    </source>
</evidence>
<comment type="similarity">
    <text evidence="1 3">Belongs to the ETS family.</text>
</comment>
<protein>
    <recommendedName>
        <fullName evidence="4">ETS domain-containing protein</fullName>
    </recommendedName>
</protein>
<evidence type="ECO:0000313" key="5">
    <source>
        <dbReference type="EMBL" id="CAB3363312.1"/>
    </source>
</evidence>
<dbReference type="GO" id="GO:0000981">
    <property type="term" value="F:DNA-binding transcription factor activity, RNA polymerase II-specific"/>
    <property type="evidence" value="ECO:0007669"/>
    <property type="project" value="TreeGrafter"/>
</dbReference>
<reference evidence="5 6" key="1">
    <citation type="submission" date="2020-04" db="EMBL/GenBank/DDBJ databases">
        <authorList>
            <person name="Alioto T."/>
            <person name="Alioto T."/>
            <person name="Gomez Garrido J."/>
        </authorList>
    </citation>
    <scope>NUCLEOTIDE SEQUENCE [LARGE SCALE GENOMIC DNA]</scope>
</reference>